<accession>A0A0C3D7Q2</accession>
<dbReference type="STRING" id="1036808.A0A0C3D7Q2"/>
<dbReference type="InterPro" id="IPR018606">
    <property type="entry name" value="Arb1"/>
</dbReference>
<reference evidence="2 3" key="1">
    <citation type="submission" date="2014-04" db="EMBL/GenBank/DDBJ databases">
        <authorList>
            <consortium name="DOE Joint Genome Institute"/>
            <person name="Kuo A."/>
            <person name="Kohler A."/>
            <person name="Nagy L.G."/>
            <person name="Floudas D."/>
            <person name="Copeland A."/>
            <person name="Barry K.W."/>
            <person name="Cichocki N."/>
            <person name="Veneault-Fourrey C."/>
            <person name="LaButti K."/>
            <person name="Lindquist E.A."/>
            <person name="Lipzen A."/>
            <person name="Lundell T."/>
            <person name="Morin E."/>
            <person name="Murat C."/>
            <person name="Sun H."/>
            <person name="Tunlid A."/>
            <person name="Henrissat B."/>
            <person name="Grigoriev I.V."/>
            <person name="Hibbett D.S."/>
            <person name="Martin F."/>
            <person name="Nordberg H.P."/>
            <person name="Cantor M.N."/>
            <person name="Hua S.X."/>
        </authorList>
    </citation>
    <scope>NUCLEOTIDE SEQUENCE [LARGE SCALE GENOMIC DNA]</scope>
    <source>
        <strain evidence="2 3">Foug A</strain>
    </source>
</reference>
<dbReference type="AlphaFoldDB" id="A0A0C3D7Q2"/>
<protein>
    <submittedName>
        <fullName evidence="2">Uncharacterized protein</fullName>
    </submittedName>
</protein>
<dbReference type="GO" id="GO:0033167">
    <property type="term" value="C:ARC complex"/>
    <property type="evidence" value="ECO:0007669"/>
    <property type="project" value="InterPro"/>
</dbReference>
<dbReference type="OrthoDB" id="435402at2759"/>
<name>A0A0C3D7Q2_9AGAM</name>
<evidence type="ECO:0000313" key="2">
    <source>
        <dbReference type="EMBL" id="KIM52434.1"/>
    </source>
</evidence>
<dbReference type="GO" id="GO:0031047">
    <property type="term" value="P:regulatory ncRNA-mediated gene silencing"/>
    <property type="evidence" value="ECO:0007669"/>
    <property type="project" value="InterPro"/>
</dbReference>
<gene>
    <name evidence="2" type="ORF">SCLCIDRAFT_1223791</name>
</gene>
<feature type="compositionally biased region" description="Acidic residues" evidence="1">
    <location>
        <begin position="353"/>
        <end position="365"/>
    </location>
</feature>
<proteinExistence type="predicted"/>
<organism evidence="2 3">
    <name type="scientific">Scleroderma citrinum Foug A</name>
    <dbReference type="NCBI Taxonomy" id="1036808"/>
    <lineage>
        <taxon>Eukaryota</taxon>
        <taxon>Fungi</taxon>
        <taxon>Dikarya</taxon>
        <taxon>Basidiomycota</taxon>
        <taxon>Agaricomycotina</taxon>
        <taxon>Agaricomycetes</taxon>
        <taxon>Agaricomycetidae</taxon>
        <taxon>Boletales</taxon>
        <taxon>Sclerodermatineae</taxon>
        <taxon>Sclerodermataceae</taxon>
        <taxon>Scleroderma</taxon>
    </lineage>
</organism>
<dbReference type="Pfam" id="PF09692">
    <property type="entry name" value="Arb1"/>
    <property type="match status" value="1"/>
</dbReference>
<dbReference type="HOGENOM" id="CLU_015635_0_0_1"/>
<dbReference type="Proteomes" id="UP000053989">
    <property type="component" value="Unassembled WGS sequence"/>
</dbReference>
<keyword evidence="3" id="KW-1185">Reference proteome</keyword>
<evidence type="ECO:0000256" key="1">
    <source>
        <dbReference type="SAM" id="MobiDB-lite"/>
    </source>
</evidence>
<evidence type="ECO:0000313" key="3">
    <source>
        <dbReference type="Proteomes" id="UP000053989"/>
    </source>
</evidence>
<sequence length="606" mass="68146">MQPDRGNQHQRMDFPPFPPIPPGVVIVPFKDFIPAGYARTVDEQGKVIEVDAHAGLPTVKIATEEEALQRQKERKKRRHAGQRTDANGRLVPWWEEWEQGEHERTMSVSLRDGTLPCFADRVHQATDDFRVGRTWPQIAIGARSVWDHFRIYIGLLTSMPVYCRPKAKERRLDHPDVGYVNEQSEDEADHDMPRARHTINLSIVQDTLEQTAQPGKQLEPDHFEESSEQKQLLCAFTDDIEKGIMIFFGAYMRDSNLIWSEPNLFIAPTVLHFFLRFMLRNDVFYDSPSHTDNLIRAISVAELAIKELPLTAQIGQALPGKFDLACREHWGRRGDRSVYISVADPAKDWACDEDFSGEPDVDEDVPPASATSDDTEGTIQTWSSWTDASISSLCDILGPTEFPHEYAPWIVEHSTRRIHAVIPPMHQDQHDVTELGSEGVGALERRFARVILHPWVLGENEATEEFQAPVVVPVPCTCGPSDRDRNLPAPVPAHTPTQEYAHAHGHGQGKEHDPYHDAVTLLVEPSYAPLLSAGMGLCGTWVGLGHASLPVRDEGWQGERERGTVTGRGDYWYIEDLMSVFPSFYVESEGVLGRVVRGAGDEDDVD</sequence>
<dbReference type="EMBL" id="KN822211">
    <property type="protein sequence ID" value="KIM52434.1"/>
    <property type="molecule type" value="Genomic_DNA"/>
</dbReference>
<reference evidence="3" key="2">
    <citation type="submission" date="2015-01" db="EMBL/GenBank/DDBJ databases">
        <title>Evolutionary Origins and Diversification of the Mycorrhizal Mutualists.</title>
        <authorList>
            <consortium name="DOE Joint Genome Institute"/>
            <consortium name="Mycorrhizal Genomics Consortium"/>
            <person name="Kohler A."/>
            <person name="Kuo A."/>
            <person name="Nagy L.G."/>
            <person name="Floudas D."/>
            <person name="Copeland A."/>
            <person name="Barry K.W."/>
            <person name="Cichocki N."/>
            <person name="Veneault-Fourrey C."/>
            <person name="LaButti K."/>
            <person name="Lindquist E.A."/>
            <person name="Lipzen A."/>
            <person name="Lundell T."/>
            <person name="Morin E."/>
            <person name="Murat C."/>
            <person name="Riley R."/>
            <person name="Ohm R."/>
            <person name="Sun H."/>
            <person name="Tunlid A."/>
            <person name="Henrissat B."/>
            <person name="Grigoriev I.V."/>
            <person name="Hibbett D.S."/>
            <person name="Martin F."/>
        </authorList>
    </citation>
    <scope>NUCLEOTIDE SEQUENCE [LARGE SCALE GENOMIC DNA]</scope>
    <source>
        <strain evidence="3">Foug A</strain>
    </source>
</reference>
<feature type="region of interest" description="Disordered" evidence="1">
    <location>
        <begin position="353"/>
        <end position="376"/>
    </location>
</feature>
<dbReference type="InParanoid" id="A0A0C3D7Q2"/>